<evidence type="ECO:0000313" key="2">
    <source>
        <dbReference type="EMBL" id="MUK44770.1"/>
    </source>
</evidence>
<dbReference type="SUPFAM" id="SSF51182">
    <property type="entry name" value="RmlC-like cupins"/>
    <property type="match status" value="2"/>
</dbReference>
<name>A0A6N3Z2R8_ALIFS</name>
<dbReference type="InterPro" id="IPR025979">
    <property type="entry name" value="ChrR-like_cupin_dom"/>
</dbReference>
<reference evidence="2 3" key="1">
    <citation type="submission" date="2019-11" db="EMBL/GenBank/DDBJ databases">
        <title>Using colonization assays and comparative genomics to discover symbiosis behaviors and factors in Vibrio fischeri.</title>
        <authorList>
            <person name="Bongrand C."/>
            <person name="Moriano-Gutierrez S."/>
            <person name="Arevalo P."/>
            <person name="Mcfall-Ngai M."/>
            <person name="Visick K."/>
            <person name="Polz M.F."/>
            <person name="Ruby E.G."/>
        </authorList>
    </citation>
    <scope>NUCLEOTIDE SEQUENCE [LARGE SCALE GENOMIC DNA]</scope>
    <source>
        <strain evidence="3">emors.3.2</strain>
    </source>
</reference>
<dbReference type="RefSeq" id="WP_017018966.1">
    <property type="nucleotide sequence ID" value="NZ_WOBM01000001.1"/>
</dbReference>
<protein>
    <submittedName>
        <fullName evidence="2">Anti-sigma factor</fullName>
    </submittedName>
</protein>
<organism evidence="2 3">
    <name type="scientific">Aliivibrio fischeri</name>
    <name type="common">Vibrio fischeri</name>
    <dbReference type="NCBI Taxonomy" id="668"/>
    <lineage>
        <taxon>Bacteria</taxon>
        <taxon>Pseudomonadati</taxon>
        <taxon>Pseudomonadota</taxon>
        <taxon>Gammaproteobacteria</taxon>
        <taxon>Vibrionales</taxon>
        <taxon>Vibrionaceae</taxon>
        <taxon>Aliivibrio</taxon>
    </lineage>
</organism>
<evidence type="ECO:0000313" key="3">
    <source>
        <dbReference type="Proteomes" id="UP000435323"/>
    </source>
</evidence>
<gene>
    <name evidence="2" type="ORF">GNP77_05185</name>
</gene>
<dbReference type="InterPro" id="IPR011051">
    <property type="entry name" value="RmlC_Cupin_sf"/>
</dbReference>
<comment type="caution">
    <text evidence="2">The sequence shown here is derived from an EMBL/GenBank/DDBJ whole genome shotgun (WGS) entry which is preliminary data.</text>
</comment>
<feature type="domain" description="ChrR-like cupin" evidence="1">
    <location>
        <begin position="12"/>
        <end position="111"/>
    </location>
</feature>
<feature type="domain" description="ChrR-like cupin" evidence="1">
    <location>
        <begin position="119"/>
        <end position="216"/>
    </location>
</feature>
<proteinExistence type="predicted"/>
<dbReference type="Proteomes" id="UP000435323">
    <property type="component" value="Unassembled WGS sequence"/>
</dbReference>
<dbReference type="EMBL" id="WOBO01000005">
    <property type="protein sequence ID" value="MUK44770.1"/>
    <property type="molecule type" value="Genomic_DNA"/>
</dbReference>
<dbReference type="AlphaFoldDB" id="A0A6N3Z2R8"/>
<dbReference type="CDD" id="cd20303">
    <property type="entry name" value="cupin_ChrR_1"/>
    <property type="match status" value="1"/>
</dbReference>
<sequence>MKLHTDLSKHAHAIFSQSTWVPSPIKEVSRKMLERDGGEIATATTLVHYEPNSYFSSHIHTGGEEFFVLDGTFADEHGAYPIGTYMRNPVGSSHAPVVEAGCMILVKLGQYQEGDTTPVHIDTHAQDFLPDPSRHHVQYQALHSFKHESVRLEKWQANQTIELENLGGIELLVLEGKFNHNNTEYRKFDWLRLPIGHSLRASIEKDTCKVWIKTGHHLHQIQDK</sequence>
<dbReference type="Pfam" id="PF12973">
    <property type="entry name" value="Cupin_7"/>
    <property type="match status" value="2"/>
</dbReference>
<dbReference type="Gene3D" id="2.60.120.10">
    <property type="entry name" value="Jelly Rolls"/>
    <property type="match status" value="1"/>
</dbReference>
<dbReference type="InterPro" id="IPR014710">
    <property type="entry name" value="RmlC-like_jellyroll"/>
</dbReference>
<accession>A0A6N3Z2R8</accession>
<evidence type="ECO:0000259" key="1">
    <source>
        <dbReference type="Pfam" id="PF12973"/>
    </source>
</evidence>